<dbReference type="Pfam" id="PF04818">
    <property type="entry name" value="CID"/>
    <property type="match status" value="1"/>
</dbReference>
<evidence type="ECO:0000313" key="3">
    <source>
        <dbReference type="Proteomes" id="UP000699462"/>
    </source>
</evidence>
<protein>
    <recommendedName>
        <fullName evidence="1">CID domain-containing protein</fullName>
    </recommendedName>
</protein>
<name>A0A8T0D320_9TREM</name>
<proteinExistence type="predicted"/>
<dbReference type="AlphaFoldDB" id="A0A8T0D320"/>
<dbReference type="Proteomes" id="UP000699462">
    <property type="component" value="Unassembled WGS sequence"/>
</dbReference>
<gene>
    <name evidence="2" type="ORF">P879_05666</name>
</gene>
<dbReference type="PROSITE" id="PS51391">
    <property type="entry name" value="CID"/>
    <property type="match status" value="1"/>
</dbReference>
<dbReference type="InterPro" id="IPR006569">
    <property type="entry name" value="CID_dom"/>
</dbReference>
<dbReference type="InterPro" id="IPR008942">
    <property type="entry name" value="ENTH_VHS"/>
</dbReference>
<evidence type="ECO:0000313" key="2">
    <source>
        <dbReference type="EMBL" id="KAF8562269.1"/>
    </source>
</evidence>
<sequence length="93" mass="10987">MDYSEDEAVKRLQQLDNSQSSVESTSQWFLAAKDMSKDAVKLWFKEFRKGNGLQTPIKHQLFSTTQEEDCFFTLGKRHNSEWDHNRATIRQIF</sequence>
<dbReference type="EMBL" id="JTDF01021112">
    <property type="protein sequence ID" value="KAF8562269.1"/>
    <property type="molecule type" value="Genomic_DNA"/>
</dbReference>
<accession>A0A8T0D320</accession>
<dbReference type="Gene3D" id="1.25.40.90">
    <property type="match status" value="1"/>
</dbReference>
<comment type="caution">
    <text evidence="2">The sequence shown here is derived from an EMBL/GenBank/DDBJ whole genome shotgun (WGS) entry which is preliminary data.</text>
</comment>
<organism evidence="2 3">
    <name type="scientific">Paragonimus westermani</name>
    <dbReference type="NCBI Taxonomy" id="34504"/>
    <lineage>
        <taxon>Eukaryota</taxon>
        <taxon>Metazoa</taxon>
        <taxon>Spiralia</taxon>
        <taxon>Lophotrochozoa</taxon>
        <taxon>Platyhelminthes</taxon>
        <taxon>Trematoda</taxon>
        <taxon>Digenea</taxon>
        <taxon>Plagiorchiida</taxon>
        <taxon>Troglotremata</taxon>
        <taxon>Troglotrematidae</taxon>
        <taxon>Paragonimus</taxon>
    </lineage>
</organism>
<feature type="domain" description="CID" evidence="1">
    <location>
        <begin position="1"/>
        <end position="93"/>
    </location>
</feature>
<evidence type="ECO:0000259" key="1">
    <source>
        <dbReference type="PROSITE" id="PS51391"/>
    </source>
</evidence>
<dbReference type="OrthoDB" id="10069473at2759"/>
<keyword evidence="3" id="KW-1185">Reference proteome</keyword>
<reference evidence="2 3" key="1">
    <citation type="submission" date="2019-07" db="EMBL/GenBank/DDBJ databases">
        <title>Annotation for the trematode Paragonimus westermani.</title>
        <authorList>
            <person name="Choi Y.-J."/>
        </authorList>
    </citation>
    <scope>NUCLEOTIDE SEQUENCE [LARGE SCALE GENOMIC DNA]</scope>
    <source>
        <strain evidence="2">180907_Pwestermani</strain>
    </source>
</reference>